<evidence type="ECO:0000256" key="4">
    <source>
        <dbReference type="ARBA" id="ARBA00022737"/>
    </source>
</evidence>
<feature type="disulfide bond" evidence="8">
    <location>
        <begin position="66"/>
        <end position="78"/>
    </location>
</feature>
<feature type="compositionally biased region" description="Polar residues" evidence="9">
    <location>
        <begin position="390"/>
        <end position="399"/>
    </location>
</feature>
<evidence type="ECO:0000256" key="10">
    <source>
        <dbReference type="SAM" id="Phobius"/>
    </source>
</evidence>
<feature type="region of interest" description="Disordered" evidence="9">
    <location>
        <begin position="379"/>
        <end position="399"/>
    </location>
</feature>
<keyword evidence="13" id="KW-1185">Reference proteome</keyword>
<feature type="domain" description="Ig-like" evidence="11">
    <location>
        <begin position="1"/>
        <end position="50"/>
    </location>
</feature>
<reference evidence="12 13" key="1">
    <citation type="journal article" date="2024" name="BMC Genomics">
        <title>Genome assembly of redclaw crayfish (Cherax quadricarinatus) provides insights into its immune adaptation and hypoxia tolerance.</title>
        <authorList>
            <person name="Liu Z."/>
            <person name="Zheng J."/>
            <person name="Li H."/>
            <person name="Fang K."/>
            <person name="Wang S."/>
            <person name="He J."/>
            <person name="Zhou D."/>
            <person name="Weng S."/>
            <person name="Chi M."/>
            <person name="Gu Z."/>
            <person name="He J."/>
            <person name="Li F."/>
            <person name="Wang M."/>
        </authorList>
    </citation>
    <scope>NUCLEOTIDE SEQUENCE [LARGE SCALE GENOMIC DNA]</scope>
    <source>
        <strain evidence="12">ZL_2023a</strain>
    </source>
</reference>
<dbReference type="InterPro" id="IPR036055">
    <property type="entry name" value="LDL_receptor-like_sf"/>
</dbReference>
<comment type="caution">
    <text evidence="12">The sequence shown here is derived from an EMBL/GenBank/DDBJ whole genome shotgun (WGS) entry which is preliminary data.</text>
</comment>
<dbReference type="Proteomes" id="UP001445076">
    <property type="component" value="Unassembled WGS sequence"/>
</dbReference>
<dbReference type="EMBL" id="JARKIK010000078">
    <property type="protein sequence ID" value="KAK8726616.1"/>
    <property type="molecule type" value="Genomic_DNA"/>
</dbReference>
<dbReference type="AlphaFoldDB" id="A0AAW0WHC5"/>
<proteinExistence type="predicted"/>
<dbReference type="Gene3D" id="4.10.400.10">
    <property type="entry name" value="Low-density Lipoprotein Receptor"/>
    <property type="match status" value="1"/>
</dbReference>
<dbReference type="InterPro" id="IPR002172">
    <property type="entry name" value="LDrepeatLR_classA_rpt"/>
</dbReference>
<evidence type="ECO:0000256" key="5">
    <source>
        <dbReference type="ARBA" id="ARBA00022989"/>
    </source>
</evidence>
<dbReference type="GO" id="GO:0016192">
    <property type="term" value="P:vesicle-mediated transport"/>
    <property type="evidence" value="ECO:0007669"/>
    <property type="project" value="UniProtKB-ARBA"/>
</dbReference>
<dbReference type="CDD" id="cd00112">
    <property type="entry name" value="LDLa"/>
    <property type="match status" value="1"/>
</dbReference>
<evidence type="ECO:0000256" key="7">
    <source>
        <dbReference type="ARBA" id="ARBA00023157"/>
    </source>
</evidence>
<feature type="region of interest" description="Disordered" evidence="9">
    <location>
        <begin position="276"/>
        <end position="341"/>
    </location>
</feature>
<keyword evidence="3 10" id="KW-0812">Transmembrane</keyword>
<comment type="caution">
    <text evidence="8">Lacks conserved residue(s) required for the propagation of feature annotation.</text>
</comment>
<keyword evidence="7 8" id="KW-1015">Disulfide bond</keyword>
<dbReference type="SUPFAM" id="SSF57424">
    <property type="entry name" value="LDL receptor-like module"/>
    <property type="match status" value="1"/>
</dbReference>
<evidence type="ECO:0000259" key="11">
    <source>
        <dbReference type="PROSITE" id="PS50835"/>
    </source>
</evidence>
<gene>
    <name evidence="12" type="ORF">OTU49_009955</name>
</gene>
<evidence type="ECO:0000256" key="8">
    <source>
        <dbReference type="PROSITE-ProRule" id="PRU00124"/>
    </source>
</evidence>
<keyword evidence="5 10" id="KW-1133">Transmembrane helix</keyword>
<comment type="subcellular location">
    <subcellularLocation>
        <location evidence="2">Endomembrane system</location>
    </subcellularLocation>
    <subcellularLocation>
        <location evidence="1">Membrane</location>
        <topology evidence="1">Single-pass membrane protein</topology>
    </subcellularLocation>
</comment>
<organism evidence="12 13">
    <name type="scientific">Cherax quadricarinatus</name>
    <name type="common">Australian red claw crayfish</name>
    <dbReference type="NCBI Taxonomy" id="27406"/>
    <lineage>
        <taxon>Eukaryota</taxon>
        <taxon>Metazoa</taxon>
        <taxon>Ecdysozoa</taxon>
        <taxon>Arthropoda</taxon>
        <taxon>Crustacea</taxon>
        <taxon>Multicrustacea</taxon>
        <taxon>Malacostraca</taxon>
        <taxon>Eumalacostraca</taxon>
        <taxon>Eucarida</taxon>
        <taxon>Decapoda</taxon>
        <taxon>Pleocyemata</taxon>
        <taxon>Astacidea</taxon>
        <taxon>Parastacoidea</taxon>
        <taxon>Parastacidae</taxon>
        <taxon>Cherax</taxon>
    </lineage>
</organism>
<evidence type="ECO:0000256" key="3">
    <source>
        <dbReference type="ARBA" id="ARBA00022692"/>
    </source>
</evidence>
<dbReference type="PROSITE" id="PS01209">
    <property type="entry name" value="LDLRA_1"/>
    <property type="match status" value="1"/>
</dbReference>
<feature type="disulfide bond" evidence="8">
    <location>
        <begin position="73"/>
        <end position="91"/>
    </location>
</feature>
<evidence type="ECO:0000256" key="6">
    <source>
        <dbReference type="ARBA" id="ARBA00023136"/>
    </source>
</evidence>
<dbReference type="InterPro" id="IPR050685">
    <property type="entry name" value="LDLR"/>
</dbReference>
<feature type="compositionally biased region" description="Polar residues" evidence="9">
    <location>
        <begin position="291"/>
        <end position="304"/>
    </location>
</feature>
<name>A0AAW0WHC5_CHEQU</name>
<dbReference type="PROSITE" id="PS50068">
    <property type="entry name" value="LDLRA_2"/>
    <property type="match status" value="1"/>
</dbReference>
<sequence>MNWVIPTNAQERVYLDEDAGRARVTVIDLEETDGGNYTCGVEAEPDAPVKTIVYVVILPRGQVSHCSADAFSCATGHCISPRYKCDSRPDCPDGSDEVQEHCGVDPCIDKLACEDGRCLAHKMCCRERDLSPPNCTIMATIQCCRQLVHPALLDQDLYYWEAKPSLHQQWNNQPDSTLVMGCIVAVANLVTVAIIVGVRYHLWRSNGTSSRAHYHLNRLRSATLRPFGLGSSVSPPSTTDQYQLRSADSIYSRRIPGLRSDLLAPEIVREQRQQYTRQQRPFSGGVVLCPPSNSQPPHYSQLPVTPSGPPPSYHQVVGAPPPPYSSRDDLTVPNSSEGSSLSLLSPLLNNANTNINNNGDINGNNTPHLTVVHNHNISHATASTSHSSRHTGPQTRGNK</sequence>
<dbReference type="InterPro" id="IPR007110">
    <property type="entry name" value="Ig-like_dom"/>
</dbReference>
<dbReference type="PROSITE" id="PS50835">
    <property type="entry name" value="IG_LIKE"/>
    <property type="match status" value="1"/>
</dbReference>
<evidence type="ECO:0000256" key="2">
    <source>
        <dbReference type="ARBA" id="ARBA00004308"/>
    </source>
</evidence>
<dbReference type="Pfam" id="PF00057">
    <property type="entry name" value="Ldl_recept_a"/>
    <property type="match status" value="1"/>
</dbReference>
<accession>A0AAW0WHC5</accession>
<feature type="transmembrane region" description="Helical" evidence="10">
    <location>
        <begin position="178"/>
        <end position="202"/>
    </location>
</feature>
<keyword evidence="6 10" id="KW-0472">Membrane</keyword>
<dbReference type="SMART" id="SM00192">
    <property type="entry name" value="LDLa"/>
    <property type="match status" value="1"/>
</dbReference>
<dbReference type="InterPro" id="IPR023415">
    <property type="entry name" value="LDLR_class-A_CS"/>
</dbReference>
<evidence type="ECO:0000256" key="9">
    <source>
        <dbReference type="SAM" id="MobiDB-lite"/>
    </source>
</evidence>
<keyword evidence="4" id="KW-0677">Repeat</keyword>
<evidence type="ECO:0000313" key="13">
    <source>
        <dbReference type="Proteomes" id="UP001445076"/>
    </source>
</evidence>
<protein>
    <recommendedName>
        <fullName evidence="11">Ig-like domain-containing protein</fullName>
    </recommendedName>
</protein>
<dbReference type="GO" id="GO:0012505">
    <property type="term" value="C:endomembrane system"/>
    <property type="evidence" value="ECO:0007669"/>
    <property type="project" value="UniProtKB-SubCell"/>
</dbReference>
<dbReference type="PANTHER" id="PTHR24270">
    <property type="entry name" value="LOW-DENSITY LIPOPROTEIN RECEPTOR-RELATED"/>
    <property type="match status" value="1"/>
</dbReference>
<evidence type="ECO:0000313" key="12">
    <source>
        <dbReference type="EMBL" id="KAK8726616.1"/>
    </source>
</evidence>
<dbReference type="GO" id="GO:0005886">
    <property type="term" value="C:plasma membrane"/>
    <property type="evidence" value="ECO:0007669"/>
    <property type="project" value="TreeGrafter"/>
</dbReference>
<evidence type="ECO:0000256" key="1">
    <source>
        <dbReference type="ARBA" id="ARBA00004167"/>
    </source>
</evidence>